<dbReference type="Proteomes" id="UP000236919">
    <property type="component" value="Unassembled WGS sequence"/>
</dbReference>
<dbReference type="InterPro" id="IPR050483">
    <property type="entry name" value="CoA-transferase_III_domain"/>
</dbReference>
<dbReference type="PANTHER" id="PTHR48207:SF3">
    <property type="entry name" value="SUCCINATE--HYDROXYMETHYLGLUTARATE COA-TRANSFERASE"/>
    <property type="match status" value="1"/>
</dbReference>
<proteinExistence type="predicted"/>
<reference evidence="3 4" key="1">
    <citation type="submission" date="2018-01" db="EMBL/GenBank/DDBJ databases">
        <title>Genomic Encyclopedia of Type Strains, Phase III (KMG-III): the genomes of soil and plant-associated and newly described type strains.</title>
        <authorList>
            <person name="Whitman W."/>
        </authorList>
    </citation>
    <scope>NUCLEOTIDE SEQUENCE [LARGE SCALE GENOMIC DNA]</scope>
    <source>
        <strain evidence="3 4">1131</strain>
    </source>
</reference>
<dbReference type="Pfam" id="PF02515">
    <property type="entry name" value="CoA_transf_3"/>
    <property type="match status" value="1"/>
</dbReference>
<dbReference type="RefSeq" id="WP_245928216.1">
    <property type="nucleotide sequence ID" value="NZ_PQFZ01000006.1"/>
</dbReference>
<dbReference type="InterPro" id="IPR003673">
    <property type="entry name" value="CoA-Trfase_fam_III"/>
</dbReference>
<keyword evidence="1 3" id="KW-0808">Transferase</keyword>
<evidence type="ECO:0000256" key="2">
    <source>
        <dbReference type="SAM" id="MobiDB-lite"/>
    </source>
</evidence>
<dbReference type="PANTHER" id="PTHR48207">
    <property type="entry name" value="SUCCINATE--HYDROXYMETHYLGLUTARATE COA-TRANSFERASE"/>
    <property type="match status" value="1"/>
</dbReference>
<evidence type="ECO:0000313" key="3">
    <source>
        <dbReference type="EMBL" id="POR51948.1"/>
    </source>
</evidence>
<dbReference type="AlphaFoldDB" id="A0A2S4MB34"/>
<dbReference type="SUPFAM" id="SSF89796">
    <property type="entry name" value="CoA-transferase family III (CaiB/BaiF)"/>
    <property type="match status" value="1"/>
</dbReference>
<protein>
    <submittedName>
        <fullName evidence="3">Formyl-CoA transferase</fullName>
    </submittedName>
</protein>
<gene>
    <name evidence="3" type="ORF">CYD53_106232</name>
</gene>
<dbReference type="InterPro" id="IPR044855">
    <property type="entry name" value="CoA-Trfase_III_dom3_sf"/>
</dbReference>
<dbReference type="InterPro" id="IPR023606">
    <property type="entry name" value="CoA-Trfase_III_dom_1_sf"/>
</dbReference>
<sequence>MTTNPRSGPLSNLRVIEMGQLIAGPFCGQLLADFGAQVIKIEPPAGGDPMRVWGREKPHGKSLWFPVLARGKQSVTLDLRQPEGQRLARELIAGADVLVENFRPGTMERWNLGYDELSAVNPGLIMVRVSGYGQTGPYAKRAGYGAIGEAMGGLRYVVGDPKSPPSRVGFSIGDTLAATFGCLGALVALHARKTTGRGQIVDSAIYESVLAITENLVTEYASAGYVRERTGSMLPNIAPSNVYPTRDGIDILIAANQDTVFARLCTAMDRPELAQNERYATHGARGANQVELDSLLAEWTATLAAGDLEALLETHSVPAGRIYRAPEMLADPHFAAREAIIRLTHPILGDLAMQNVFPRLSETPGSVHSLGPELGEHNQAILGGLLGLDEAELGRLFRLGVVSASPLPPKQPAEMDAARARGDLLAPSGA</sequence>
<dbReference type="GO" id="GO:0008410">
    <property type="term" value="F:CoA-transferase activity"/>
    <property type="evidence" value="ECO:0007669"/>
    <property type="project" value="TreeGrafter"/>
</dbReference>
<dbReference type="Gene3D" id="3.40.50.10540">
    <property type="entry name" value="Crotonobetainyl-coa:carnitine coa-transferase, domain 1"/>
    <property type="match status" value="1"/>
</dbReference>
<accession>A0A2S4MB34</accession>
<dbReference type="EMBL" id="PQFZ01000006">
    <property type="protein sequence ID" value="POR51948.1"/>
    <property type="molecule type" value="Genomic_DNA"/>
</dbReference>
<evidence type="ECO:0000256" key="1">
    <source>
        <dbReference type="ARBA" id="ARBA00022679"/>
    </source>
</evidence>
<dbReference type="Gene3D" id="3.30.1540.10">
    <property type="entry name" value="formyl-coa transferase, domain 3"/>
    <property type="match status" value="1"/>
</dbReference>
<evidence type="ECO:0000313" key="4">
    <source>
        <dbReference type="Proteomes" id="UP000236919"/>
    </source>
</evidence>
<feature type="region of interest" description="Disordered" evidence="2">
    <location>
        <begin position="408"/>
        <end position="430"/>
    </location>
</feature>
<keyword evidence="4" id="KW-1185">Reference proteome</keyword>
<organism evidence="3 4">
    <name type="scientific">Bosea psychrotolerans</name>
    <dbReference type="NCBI Taxonomy" id="1871628"/>
    <lineage>
        <taxon>Bacteria</taxon>
        <taxon>Pseudomonadati</taxon>
        <taxon>Pseudomonadota</taxon>
        <taxon>Alphaproteobacteria</taxon>
        <taxon>Hyphomicrobiales</taxon>
        <taxon>Boseaceae</taxon>
        <taxon>Bosea</taxon>
    </lineage>
</organism>
<comment type="caution">
    <text evidence="3">The sequence shown here is derived from an EMBL/GenBank/DDBJ whole genome shotgun (WGS) entry which is preliminary data.</text>
</comment>
<name>A0A2S4MB34_9HYPH</name>